<name>A0ABP6PW03_9ACTN</name>
<reference evidence="4" key="1">
    <citation type="journal article" date="2019" name="Int. J. Syst. Evol. Microbiol.">
        <title>The Global Catalogue of Microorganisms (GCM) 10K type strain sequencing project: providing services to taxonomists for standard genome sequencing and annotation.</title>
        <authorList>
            <consortium name="The Broad Institute Genomics Platform"/>
            <consortium name="The Broad Institute Genome Sequencing Center for Infectious Disease"/>
            <person name="Wu L."/>
            <person name="Ma J."/>
        </authorList>
    </citation>
    <scope>NUCLEOTIDE SEQUENCE [LARGE SCALE GENOMIC DNA]</scope>
    <source>
        <strain evidence="4">JCM 9377</strain>
    </source>
</reference>
<organism evidence="3 4">
    <name type="scientific">Actinocorallia longicatena</name>
    <dbReference type="NCBI Taxonomy" id="111803"/>
    <lineage>
        <taxon>Bacteria</taxon>
        <taxon>Bacillati</taxon>
        <taxon>Actinomycetota</taxon>
        <taxon>Actinomycetes</taxon>
        <taxon>Streptosporangiales</taxon>
        <taxon>Thermomonosporaceae</taxon>
        <taxon>Actinocorallia</taxon>
    </lineage>
</organism>
<keyword evidence="4" id="KW-1185">Reference proteome</keyword>
<dbReference type="Pfam" id="PF13424">
    <property type="entry name" value="TPR_12"/>
    <property type="match status" value="1"/>
</dbReference>
<sequence length="596" mass="63437">MVTIRLLGPPAMDRPGGAAGQPRGRKAWALLAYLLLAERPPARGRLAELLFADADDPLGALRWTLAELRRTLGVRLDGDPVAVTVDPATVVDVRRVLAGRPDPAPLLDVEGELLEGVRLDSCLEFESWLVVERHRISALVEARLREAAAGLLAAGRAADATPFAARAVARNPLEEGNHELLIRCLTAAGDRVAAARQLAVCEDLFDRELGVEPSAAVREAAGGSTGSAMMPPLGGRAAAVSQLEAGQAAIAAGALEAGLQCLRRAVAEAGRCRDTGLRARALAALGGALVHAVRGRDGEGVVVLHEAILLATEAGERATAVTAHRELGFVEVQAGHRLTGEAWLARAQELAETDAEHAAVLGVRGMNASDRGDYPAAFARLEESVERARRGDDERQEAWSLSLLARAHLLRGERAQATAALDRSLDLVQRQRWLAFLPWPQILRAELDLHGGDTGAAADSLEQAWSLACQLDDPCWLGMAARGLALLHTAHGDHPAATEWHLRASSVCSRTPDRYQWVHGHVLDAAVTTAIERGDHERAVPLTTALATLAAHCDLRELTVRAHLHRHALGDATALSSARLLAADIDNPALTRLLRG</sequence>
<evidence type="ECO:0000256" key="1">
    <source>
        <dbReference type="SAM" id="MobiDB-lite"/>
    </source>
</evidence>
<evidence type="ECO:0000259" key="2">
    <source>
        <dbReference type="SMART" id="SM01043"/>
    </source>
</evidence>
<proteinExistence type="predicted"/>
<dbReference type="Pfam" id="PF03704">
    <property type="entry name" value="BTAD"/>
    <property type="match status" value="1"/>
</dbReference>
<dbReference type="Proteomes" id="UP001501237">
    <property type="component" value="Unassembled WGS sequence"/>
</dbReference>
<dbReference type="InterPro" id="IPR005158">
    <property type="entry name" value="BTAD"/>
</dbReference>
<comment type="caution">
    <text evidence="3">The sequence shown here is derived from an EMBL/GenBank/DDBJ whole genome shotgun (WGS) entry which is preliminary data.</text>
</comment>
<dbReference type="InterPro" id="IPR051677">
    <property type="entry name" value="AfsR-DnrI-RedD_regulator"/>
</dbReference>
<dbReference type="Gene3D" id="1.10.10.10">
    <property type="entry name" value="Winged helix-like DNA-binding domain superfamily/Winged helix DNA-binding domain"/>
    <property type="match status" value="1"/>
</dbReference>
<dbReference type="InterPro" id="IPR036388">
    <property type="entry name" value="WH-like_DNA-bd_sf"/>
</dbReference>
<feature type="domain" description="Bacterial transcriptional activator" evidence="2">
    <location>
        <begin position="91"/>
        <end position="225"/>
    </location>
</feature>
<dbReference type="PANTHER" id="PTHR35807">
    <property type="entry name" value="TRANSCRIPTIONAL REGULATOR REDD-RELATED"/>
    <property type="match status" value="1"/>
</dbReference>
<dbReference type="SMART" id="SM01043">
    <property type="entry name" value="BTAD"/>
    <property type="match status" value="1"/>
</dbReference>
<dbReference type="InterPro" id="IPR011990">
    <property type="entry name" value="TPR-like_helical_dom_sf"/>
</dbReference>
<gene>
    <name evidence="3" type="ORF">GCM10010468_01650</name>
</gene>
<evidence type="ECO:0000313" key="4">
    <source>
        <dbReference type="Proteomes" id="UP001501237"/>
    </source>
</evidence>
<dbReference type="EMBL" id="BAAAUV010000001">
    <property type="protein sequence ID" value="GAA3192735.1"/>
    <property type="molecule type" value="Genomic_DNA"/>
</dbReference>
<protein>
    <recommendedName>
        <fullName evidence="2">Bacterial transcriptional activator domain-containing protein</fullName>
    </recommendedName>
</protein>
<evidence type="ECO:0000313" key="3">
    <source>
        <dbReference type="EMBL" id="GAA3192735.1"/>
    </source>
</evidence>
<accession>A0ABP6PW03</accession>
<dbReference type="Gene3D" id="1.25.40.10">
    <property type="entry name" value="Tetratricopeptide repeat domain"/>
    <property type="match status" value="2"/>
</dbReference>
<feature type="region of interest" description="Disordered" evidence="1">
    <location>
        <begin position="1"/>
        <end position="21"/>
    </location>
</feature>
<dbReference type="SUPFAM" id="SSF48452">
    <property type="entry name" value="TPR-like"/>
    <property type="match status" value="2"/>
</dbReference>